<sequence>SGCIEATWTCCADRTGGCSPSEYCSLGDNGEYGCCPNDEICDGPGSAVTTGGGVIFCTDTIFEAVTSASDSDFTKRPAPAPTLVATST</sequence>
<dbReference type="OrthoDB" id="3945368at2759"/>
<reference evidence="1 2" key="1">
    <citation type="journal article" date="2016" name="Nat. Commun.">
        <title>Ectomycorrhizal ecology is imprinted in the genome of the dominant symbiotic fungus Cenococcum geophilum.</title>
        <authorList>
            <consortium name="DOE Joint Genome Institute"/>
            <person name="Peter M."/>
            <person name="Kohler A."/>
            <person name="Ohm R.A."/>
            <person name="Kuo A."/>
            <person name="Krutzmann J."/>
            <person name="Morin E."/>
            <person name="Arend M."/>
            <person name="Barry K.W."/>
            <person name="Binder M."/>
            <person name="Choi C."/>
            <person name="Clum A."/>
            <person name="Copeland A."/>
            <person name="Grisel N."/>
            <person name="Haridas S."/>
            <person name="Kipfer T."/>
            <person name="LaButti K."/>
            <person name="Lindquist E."/>
            <person name="Lipzen A."/>
            <person name="Maire R."/>
            <person name="Meier B."/>
            <person name="Mihaltcheva S."/>
            <person name="Molinier V."/>
            <person name="Murat C."/>
            <person name="Poggeler S."/>
            <person name="Quandt C.A."/>
            <person name="Sperisen C."/>
            <person name="Tritt A."/>
            <person name="Tisserant E."/>
            <person name="Crous P.W."/>
            <person name="Henrissat B."/>
            <person name="Nehls U."/>
            <person name="Egli S."/>
            <person name="Spatafora J.W."/>
            <person name="Grigoriev I.V."/>
            <person name="Martin F.M."/>
        </authorList>
    </citation>
    <scope>NUCLEOTIDE SEQUENCE [LARGE SCALE GENOMIC DNA]</scope>
    <source>
        <strain evidence="1 2">CBS 207.34</strain>
    </source>
</reference>
<dbReference type="EMBL" id="KV748878">
    <property type="protein sequence ID" value="OCL12437.1"/>
    <property type="molecule type" value="Genomic_DNA"/>
</dbReference>
<protein>
    <submittedName>
        <fullName evidence="1">Uncharacterized protein</fullName>
    </submittedName>
</protein>
<gene>
    <name evidence="1" type="ORF">AOQ84DRAFT_275388</name>
</gene>
<dbReference type="AlphaFoldDB" id="A0A8E2JX58"/>
<dbReference type="Proteomes" id="UP000250140">
    <property type="component" value="Unassembled WGS sequence"/>
</dbReference>
<organism evidence="1 2">
    <name type="scientific">Glonium stellatum</name>
    <dbReference type="NCBI Taxonomy" id="574774"/>
    <lineage>
        <taxon>Eukaryota</taxon>
        <taxon>Fungi</taxon>
        <taxon>Dikarya</taxon>
        <taxon>Ascomycota</taxon>
        <taxon>Pezizomycotina</taxon>
        <taxon>Dothideomycetes</taxon>
        <taxon>Pleosporomycetidae</taxon>
        <taxon>Gloniales</taxon>
        <taxon>Gloniaceae</taxon>
        <taxon>Glonium</taxon>
    </lineage>
</organism>
<name>A0A8E2JX58_9PEZI</name>
<feature type="non-terminal residue" evidence="1">
    <location>
        <position position="88"/>
    </location>
</feature>
<evidence type="ECO:0000313" key="2">
    <source>
        <dbReference type="Proteomes" id="UP000250140"/>
    </source>
</evidence>
<feature type="non-terminal residue" evidence="1">
    <location>
        <position position="1"/>
    </location>
</feature>
<accession>A0A8E2JX58</accession>
<proteinExistence type="predicted"/>
<evidence type="ECO:0000313" key="1">
    <source>
        <dbReference type="EMBL" id="OCL12437.1"/>
    </source>
</evidence>
<keyword evidence="2" id="KW-1185">Reference proteome</keyword>